<keyword evidence="2" id="KW-1133">Transmembrane helix</keyword>
<feature type="region of interest" description="Disordered" evidence="1">
    <location>
        <begin position="1"/>
        <end position="30"/>
    </location>
</feature>
<keyword evidence="4" id="KW-1185">Reference proteome</keyword>
<organism evidence="3 4">
    <name type="scientific">Edaphochlamys debaryana</name>
    <dbReference type="NCBI Taxonomy" id="47281"/>
    <lineage>
        <taxon>Eukaryota</taxon>
        <taxon>Viridiplantae</taxon>
        <taxon>Chlorophyta</taxon>
        <taxon>core chlorophytes</taxon>
        <taxon>Chlorophyceae</taxon>
        <taxon>CS clade</taxon>
        <taxon>Chlamydomonadales</taxon>
        <taxon>Chlamydomonadales incertae sedis</taxon>
        <taxon>Edaphochlamys</taxon>
    </lineage>
</organism>
<dbReference type="OrthoDB" id="511716at2759"/>
<dbReference type="EMBL" id="JAEHOE010000001">
    <property type="protein sequence ID" value="KAG2501907.1"/>
    <property type="molecule type" value="Genomic_DNA"/>
</dbReference>
<name>A0A835YHF6_9CHLO</name>
<feature type="region of interest" description="Disordered" evidence="1">
    <location>
        <begin position="150"/>
        <end position="170"/>
    </location>
</feature>
<dbReference type="AlphaFoldDB" id="A0A835YHF6"/>
<accession>A0A835YHF6</accession>
<evidence type="ECO:0000256" key="2">
    <source>
        <dbReference type="SAM" id="Phobius"/>
    </source>
</evidence>
<evidence type="ECO:0000313" key="4">
    <source>
        <dbReference type="Proteomes" id="UP000612055"/>
    </source>
</evidence>
<reference evidence="3" key="1">
    <citation type="journal article" date="2020" name="bioRxiv">
        <title>Comparative genomics of Chlamydomonas.</title>
        <authorList>
            <person name="Craig R.J."/>
            <person name="Hasan A.R."/>
            <person name="Ness R.W."/>
            <person name="Keightley P.D."/>
        </authorList>
    </citation>
    <scope>NUCLEOTIDE SEQUENCE</scope>
    <source>
        <strain evidence="3">CCAP 11/70</strain>
    </source>
</reference>
<gene>
    <name evidence="3" type="ORF">HYH03_000405</name>
</gene>
<keyword evidence="2" id="KW-0472">Membrane</keyword>
<keyword evidence="2" id="KW-0812">Transmembrane</keyword>
<dbReference type="Proteomes" id="UP000612055">
    <property type="component" value="Unassembled WGS sequence"/>
</dbReference>
<proteinExistence type="predicted"/>
<feature type="compositionally biased region" description="Low complexity" evidence="1">
    <location>
        <begin position="158"/>
        <end position="170"/>
    </location>
</feature>
<comment type="caution">
    <text evidence="3">The sequence shown here is derived from an EMBL/GenBank/DDBJ whole genome shotgun (WGS) entry which is preliminary data.</text>
</comment>
<feature type="transmembrane region" description="Helical" evidence="2">
    <location>
        <begin position="201"/>
        <end position="220"/>
    </location>
</feature>
<evidence type="ECO:0000313" key="3">
    <source>
        <dbReference type="EMBL" id="KAG2501907.1"/>
    </source>
</evidence>
<sequence>MQLQRARPFATSRPCRRSAPSVSGARPGRNGRALAVRVQASAKADSILVKAKAKYEEGDRLQAMKLYEDVMAEDPTPQQKVASLYGQTAVHAAFGDVELAQMTLREALRQGLSYEQALQDPTYVRMATSPQIEIQLRRFAQQITIAMANRPPTDKPYGAPARSRAPSSMAGMQQDLDSFMGSSSGDQAEVDTSVAAIAKRVALLLLAGTGLFIALFYLGLEYLFPKLD</sequence>
<protein>
    <submittedName>
        <fullName evidence="3">Uncharacterized protein</fullName>
    </submittedName>
</protein>
<evidence type="ECO:0000256" key="1">
    <source>
        <dbReference type="SAM" id="MobiDB-lite"/>
    </source>
</evidence>